<dbReference type="RefSeq" id="XP_016500981.1">
    <property type="nucleotide sequence ID" value="XM_016645495.1"/>
</dbReference>
<dbReference type="OrthoDB" id="1284866at2759"/>
<protein>
    <submittedName>
        <fullName evidence="1">Uncharacterized protein</fullName>
    </submittedName>
</protein>
<proteinExistence type="predicted"/>
<evidence type="ECO:0000313" key="1">
    <source>
        <dbReference type="RefSeq" id="XP_016500981.1"/>
    </source>
</evidence>
<dbReference type="KEGG" id="nta:107819391"/>
<organism evidence="1">
    <name type="scientific">Nicotiana tabacum</name>
    <name type="common">Common tobacco</name>
    <dbReference type="NCBI Taxonomy" id="4097"/>
    <lineage>
        <taxon>Eukaryota</taxon>
        <taxon>Viridiplantae</taxon>
        <taxon>Streptophyta</taxon>
        <taxon>Embryophyta</taxon>
        <taxon>Tracheophyta</taxon>
        <taxon>Spermatophyta</taxon>
        <taxon>Magnoliopsida</taxon>
        <taxon>eudicotyledons</taxon>
        <taxon>Gunneridae</taxon>
        <taxon>Pentapetalae</taxon>
        <taxon>asterids</taxon>
        <taxon>lamiids</taxon>
        <taxon>Solanales</taxon>
        <taxon>Solanaceae</taxon>
        <taxon>Nicotianoideae</taxon>
        <taxon>Nicotianeae</taxon>
        <taxon>Nicotiana</taxon>
    </lineage>
</organism>
<gene>
    <name evidence="1" type="primary">LOC107819391</name>
</gene>
<name>A0A1S4CJ17_TOBAC</name>
<accession>A0A1S4CJ17</accession>
<reference evidence="1" key="1">
    <citation type="submission" date="2025-08" db="UniProtKB">
        <authorList>
            <consortium name="RefSeq"/>
        </authorList>
    </citation>
    <scope>IDENTIFICATION</scope>
</reference>
<dbReference type="PANTHER" id="PTHR33116">
    <property type="entry name" value="REVERSE TRANSCRIPTASE ZINC-BINDING DOMAIN-CONTAINING PROTEIN-RELATED-RELATED"/>
    <property type="match status" value="1"/>
</dbReference>
<feature type="non-terminal residue" evidence="1">
    <location>
        <position position="316"/>
    </location>
</feature>
<dbReference type="AlphaFoldDB" id="A0A1S4CJ17"/>
<sequence>MAFLRMILMEYGMPTKFVELIMNCVSTVSYSLILNRGLTTKFQGKKGLRQRDPMSPYRFVLVMEYLNRALKKLKDNPDFNYHPKYGIHQLLMDRFNHFSEVSGLKANMEKSVLYIAGVTKEFKKMILEEMQFILGELPFKYLGVPLSSKKLTVQQCMPLIEKITTRINCWTAELLSYSGKLQLLKSVIFEMQTYWAHVFLVPKKILKLIISACRTFLWTGRGEPSRRALIAWDIVCMPFSAGGLNVLDIHIWNKAALCKLLWAVSAKKDTLWIHSYYIKGQDSMRMDTPKQACWLVRKIFDMRYWFLEKYTSVELH</sequence>
<dbReference type="PANTHER" id="PTHR33116:SF66">
    <property type="entry name" value="REVERSE TRANSCRIPTASE ZINC-BINDING DOMAIN-CONTAINING PROTEIN"/>
    <property type="match status" value="1"/>
</dbReference>
<dbReference type="PaxDb" id="4097-A0A1S4CJ17"/>
<dbReference type="STRING" id="4097.A0A1S4CJ17"/>